<accession>U5NW75</accession>
<keyword evidence="1" id="KW-0614">Plasmid</keyword>
<geneLocation type="plasmid" evidence="1">
    <name>pLMV7</name>
</geneLocation>
<reference evidence="1" key="1">
    <citation type="journal article" date="2013" name="Genome Announc.">
        <title>First complete sequence of a giant linear plasmid from a micrococcus strain isolated from an extremely high-altitude lake.</title>
        <authorList>
            <person name="Dib J.R."/>
            <person name="Schuldes J."/>
            <person name="Thurmer A."/>
            <person name="Farias M.E."/>
            <person name="Daniel R."/>
            <person name="Meinhardt F."/>
        </authorList>
    </citation>
    <scope>NUCLEOTIDE SEQUENCE</scope>
    <source>
        <strain evidence="1">V7</strain>
        <plasmid evidence="1">pLMV7</plasmid>
    </source>
</reference>
<dbReference type="EMBL" id="KF577591">
    <property type="protein sequence ID" value="AGY35451.1"/>
    <property type="molecule type" value="Genomic_DNA"/>
</dbReference>
<gene>
    <name evidence="1" type="ORF">LMV7_p00290</name>
</gene>
<sequence>MGEMTMNALKRVWDALWGRLRGEVGESSIGLVLLAPVVLLAGFGLTHDWAGKVQASEQAVTIAQQAARAGANAGAAGELGSSGKASTLNTAKASQAAQEFLNRSGAQGTVSVDPRQVRVSATVDYQPKFLPVGPLQGHGEGTAELRMHIRH</sequence>
<dbReference type="RefSeq" id="WP_023190085.1">
    <property type="nucleotide sequence ID" value="NC_022599.1"/>
</dbReference>
<organism evidence="1">
    <name type="scientific">Micrococcus sp. V7</name>
    <dbReference type="NCBI Taxonomy" id="404582"/>
    <lineage>
        <taxon>Bacteria</taxon>
        <taxon>Bacillati</taxon>
        <taxon>Actinomycetota</taxon>
        <taxon>Actinomycetes</taxon>
        <taxon>Micrococcales</taxon>
        <taxon>Micrococcaceae</taxon>
        <taxon>Micrococcus</taxon>
    </lineage>
</organism>
<protein>
    <submittedName>
        <fullName evidence="1">Uncharacterized protein</fullName>
    </submittedName>
</protein>
<name>U5NW75_9MICC</name>
<evidence type="ECO:0000313" key="1">
    <source>
        <dbReference type="EMBL" id="AGY35451.1"/>
    </source>
</evidence>
<proteinExistence type="predicted"/>
<dbReference type="AlphaFoldDB" id="U5NW75"/>